<protein>
    <recommendedName>
        <fullName evidence="11">C2H2-type domain-containing protein</fullName>
    </recommendedName>
</protein>
<keyword evidence="3" id="KW-0804">Transcription</keyword>
<evidence type="ECO:0000259" key="7">
    <source>
        <dbReference type="PROSITE" id="PS51156"/>
    </source>
</evidence>
<dbReference type="STRING" id="137246.A0A401RTB7"/>
<dbReference type="SMART" id="SM00717">
    <property type="entry name" value="SANT"/>
    <property type="match status" value="1"/>
</dbReference>
<dbReference type="PANTHER" id="PTHR16089">
    <property type="entry name" value="REST COREPRESSOR COREST PROTEIN-RELATED"/>
    <property type="match status" value="1"/>
</dbReference>
<dbReference type="InterPro" id="IPR051066">
    <property type="entry name" value="Trans_reg/Corepressor"/>
</dbReference>
<dbReference type="GO" id="GO:0006357">
    <property type="term" value="P:regulation of transcription by RNA polymerase II"/>
    <property type="evidence" value="ECO:0007669"/>
    <property type="project" value="TreeGrafter"/>
</dbReference>
<evidence type="ECO:0000256" key="3">
    <source>
        <dbReference type="ARBA" id="ARBA00023163"/>
    </source>
</evidence>
<dbReference type="GO" id="GO:0005667">
    <property type="term" value="C:transcription regulator complex"/>
    <property type="evidence" value="ECO:0007669"/>
    <property type="project" value="TreeGrafter"/>
</dbReference>
<dbReference type="PANTHER" id="PTHR16089:SF19">
    <property type="entry name" value="TRANSCRIPTIONAL-REGULATING FACTOR 1"/>
    <property type="match status" value="1"/>
</dbReference>
<dbReference type="EMBL" id="BEZZ01002192">
    <property type="protein sequence ID" value="GCC21377.1"/>
    <property type="molecule type" value="Genomic_DNA"/>
</dbReference>
<evidence type="ECO:0000256" key="5">
    <source>
        <dbReference type="PROSITE-ProRule" id="PRU00042"/>
    </source>
</evidence>
<evidence type="ECO:0000256" key="4">
    <source>
        <dbReference type="ARBA" id="ARBA00023242"/>
    </source>
</evidence>
<keyword evidence="10" id="KW-1185">Reference proteome</keyword>
<comment type="subcellular location">
    <subcellularLocation>
        <location evidence="1">Nucleus</location>
    </subcellularLocation>
</comment>
<dbReference type="SMART" id="SM00355">
    <property type="entry name" value="ZnF_C2H2"/>
    <property type="match status" value="2"/>
</dbReference>
<organism evidence="9 10">
    <name type="scientific">Chiloscyllium punctatum</name>
    <name type="common">Brownbanded bambooshark</name>
    <name type="synonym">Hemiscyllium punctatum</name>
    <dbReference type="NCBI Taxonomy" id="137246"/>
    <lineage>
        <taxon>Eukaryota</taxon>
        <taxon>Metazoa</taxon>
        <taxon>Chordata</taxon>
        <taxon>Craniata</taxon>
        <taxon>Vertebrata</taxon>
        <taxon>Chondrichthyes</taxon>
        <taxon>Elasmobranchii</taxon>
        <taxon>Galeomorphii</taxon>
        <taxon>Galeoidea</taxon>
        <taxon>Orectolobiformes</taxon>
        <taxon>Hemiscylliidae</taxon>
        <taxon>Chiloscyllium</taxon>
    </lineage>
</organism>
<accession>A0A401RTB7</accession>
<feature type="domain" description="C2H2-type" evidence="6">
    <location>
        <begin position="470"/>
        <end position="497"/>
    </location>
</feature>
<dbReference type="InterPro" id="IPR017884">
    <property type="entry name" value="SANT_dom"/>
</dbReference>
<dbReference type="Gene3D" id="1.10.10.60">
    <property type="entry name" value="Homeodomain-like"/>
    <property type="match status" value="1"/>
</dbReference>
<keyword evidence="5" id="KW-0479">Metal-binding</keyword>
<keyword evidence="5" id="KW-0862">Zinc</keyword>
<evidence type="ECO:0008006" key="11">
    <source>
        <dbReference type="Google" id="ProtNLM"/>
    </source>
</evidence>
<reference evidence="9 10" key="1">
    <citation type="journal article" date="2018" name="Nat. Ecol. Evol.">
        <title>Shark genomes provide insights into elasmobranch evolution and the origin of vertebrates.</title>
        <authorList>
            <person name="Hara Y"/>
            <person name="Yamaguchi K"/>
            <person name="Onimaru K"/>
            <person name="Kadota M"/>
            <person name="Koyanagi M"/>
            <person name="Keeley SD"/>
            <person name="Tatsumi K"/>
            <person name="Tanaka K"/>
            <person name="Motone F"/>
            <person name="Kageyama Y"/>
            <person name="Nozu R"/>
            <person name="Adachi N"/>
            <person name="Nishimura O"/>
            <person name="Nakagawa R"/>
            <person name="Tanegashima C"/>
            <person name="Kiyatake I"/>
            <person name="Matsumoto R"/>
            <person name="Murakumo K"/>
            <person name="Nishida K"/>
            <person name="Terakita A"/>
            <person name="Kuratani S"/>
            <person name="Sato K"/>
            <person name="Hyodo S Kuraku.S."/>
        </authorList>
    </citation>
    <scope>NUCLEOTIDE SEQUENCE [LARGE SCALE GENOMIC DNA]</scope>
</reference>
<evidence type="ECO:0000313" key="9">
    <source>
        <dbReference type="EMBL" id="GCC21377.1"/>
    </source>
</evidence>
<dbReference type="GO" id="GO:0003714">
    <property type="term" value="F:transcription corepressor activity"/>
    <property type="evidence" value="ECO:0007669"/>
    <property type="project" value="TreeGrafter"/>
</dbReference>
<keyword evidence="2" id="KW-0805">Transcription regulation</keyword>
<sequence length="573" mass="64960">MGCSRQELENGEHSACAEFQSSLNMPVAKEVGSPGIFWQQAHQIPQACARMSDQRKGMEEKADSPYSFTCGYCKEQFHSLSALHIHTGSNGCMRTSHSVSQNDGEKLLRDGSHLSPPFTATSMSVKTDRCRQDTFLAENPGCFLPEQDMPTLTRIADVSAQENSEPHIPKYHPATLYRSYLRSTSTITGEQQMSSPEPPHYTPLPMLNPNRKSSGLFSNLSTTDTSTNSTPALFTCSQFNGFEFVHQNCTATVNNPFPCVNIGPTFQAVIPDFMESSPGEQDIHKADLVWKPWKELMENEKAQEKVEDLLNMACSSVLPGGGLNREFTLHCLSELNGDIMATLEMLLLNNGARPTSHRLADYHYTGSSNWTPSERRVFNKAFGVHRKDFHMVQKMVKSKLVTECVEYYYNFKKILKFNKKYRHRPSDTDDDWNNVFKQDTDCEPFTSSQSIQHAHRVEREVPCPTVIGNFPCKQCGKMFYKIKSRNAHMKIHRQQDDWQHRSQDTLYSPVTYTGATLGKLTTTPPAYPSWDNREIQEQLEAMSEAMTCTSQPPLFHQDVKLNLAKEKCQNIFI</sequence>
<feature type="domain" description="ELM2" evidence="7">
    <location>
        <begin position="258"/>
        <end position="350"/>
    </location>
</feature>
<evidence type="ECO:0000259" key="8">
    <source>
        <dbReference type="PROSITE" id="PS51293"/>
    </source>
</evidence>
<keyword evidence="4" id="KW-0539">Nucleus</keyword>
<dbReference type="Proteomes" id="UP000287033">
    <property type="component" value="Unassembled WGS sequence"/>
</dbReference>
<dbReference type="InterPro" id="IPR013087">
    <property type="entry name" value="Znf_C2H2_type"/>
</dbReference>
<proteinExistence type="predicted"/>
<gene>
    <name evidence="9" type="ORF">chiPu_0019847</name>
</gene>
<dbReference type="PROSITE" id="PS00028">
    <property type="entry name" value="ZINC_FINGER_C2H2_1"/>
    <property type="match status" value="1"/>
</dbReference>
<feature type="domain" description="SANT" evidence="8">
    <location>
        <begin position="365"/>
        <end position="416"/>
    </location>
</feature>
<dbReference type="SMART" id="SM01189">
    <property type="entry name" value="ELM2"/>
    <property type="match status" value="1"/>
</dbReference>
<dbReference type="InterPro" id="IPR000949">
    <property type="entry name" value="ELM2_dom"/>
</dbReference>
<dbReference type="PROSITE" id="PS51156">
    <property type="entry name" value="ELM2"/>
    <property type="match status" value="1"/>
</dbReference>
<dbReference type="SUPFAM" id="SSF46689">
    <property type="entry name" value="Homeodomain-like"/>
    <property type="match status" value="1"/>
</dbReference>
<dbReference type="GO" id="GO:0000118">
    <property type="term" value="C:histone deacetylase complex"/>
    <property type="evidence" value="ECO:0007669"/>
    <property type="project" value="TreeGrafter"/>
</dbReference>
<comment type="caution">
    <text evidence="9">The sequence shown here is derived from an EMBL/GenBank/DDBJ whole genome shotgun (WGS) entry which is preliminary data.</text>
</comment>
<name>A0A401RTB7_CHIPU</name>
<dbReference type="PROSITE" id="PS50157">
    <property type="entry name" value="ZINC_FINGER_C2H2_2"/>
    <property type="match status" value="1"/>
</dbReference>
<dbReference type="AlphaFoldDB" id="A0A401RTB7"/>
<dbReference type="InterPro" id="IPR009057">
    <property type="entry name" value="Homeodomain-like_sf"/>
</dbReference>
<dbReference type="PROSITE" id="PS51293">
    <property type="entry name" value="SANT"/>
    <property type="match status" value="1"/>
</dbReference>
<evidence type="ECO:0000259" key="6">
    <source>
        <dbReference type="PROSITE" id="PS50157"/>
    </source>
</evidence>
<dbReference type="InterPro" id="IPR001005">
    <property type="entry name" value="SANT/Myb"/>
</dbReference>
<dbReference type="GO" id="GO:0008270">
    <property type="term" value="F:zinc ion binding"/>
    <property type="evidence" value="ECO:0007669"/>
    <property type="project" value="UniProtKB-KW"/>
</dbReference>
<evidence type="ECO:0000313" key="10">
    <source>
        <dbReference type="Proteomes" id="UP000287033"/>
    </source>
</evidence>
<evidence type="ECO:0000256" key="1">
    <source>
        <dbReference type="ARBA" id="ARBA00004123"/>
    </source>
</evidence>
<dbReference type="OrthoDB" id="10258692at2759"/>
<evidence type="ECO:0000256" key="2">
    <source>
        <dbReference type="ARBA" id="ARBA00023015"/>
    </source>
</evidence>
<dbReference type="Pfam" id="PF01448">
    <property type="entry name" value="ELM2"/>
    <property type="match status" value="1"/>
</dbReference>
<keyword evidence="5" id="KW-0863">Zinc-finger</keyword>
<dbReference type="OMA" id="IGNFPCK"/>